<keyword evidence="3 5" id="KW-0808">Transferase</keyword>
<dbReference type="EMBL" id="AP006500">
    <property type="protein sequence ID" value="BAM82311.1"/>
    <property type="molecule type" value="Genomic_DNA"/>
</dbReference>
<dbReference type="OrthoDB" id="641149at2759"/>
<evidence type="ECO:0000256" key="5">
    <source>
        <dbReference type="PROSITE-ProRule" id="PRU01016"/>
    </source>
</evidence>
<dbReference type="STRING" id="280699.M1UW44"/>
<reference evidence="6 7" key="2">
    <citation type="journal article" date="2007" name="BMC Biol.">
        <title>A 100%-complete sequence reveals unusually simple genomic features in the hot-spring red alga Cyanidioschyzon merolae.</title>
        <authorList>
            <person name="Nozaki H."/>
            <person name="Takano H."/>
            <person name="Misumi O."/>
            <person name="Terasawa K."/>
            <person name="Matsuzaki M."/>
            <person name="Maruyama S."/>
            <person name="Nishida K."/>
            <person name="Yagisawa F."/>
            <person name="Yoshida Y."/>
            <person name="Fujiwara T."/>
            <person name="Takio S."/>
            <person name="Tamura K."/>
            <person name="Chung S.J."/>
            <person name="Nakamura S."/>
            <person name="Kuroiwa H."/>
            <person name="Tanaka K."/>
            <person name="Sato N."/>
            <person name="Kuroiwa T."/>
        </authorList>
    </citation>
    <scope>NUCLEOTIDE SEQUENCE [LARGE SCALE GENOMIC DNA]</scope>
    <source>
        <strain evidence="6 7">10D</strain>
    </source>
</reference>
<dbReference type="GO" id="GO:0032259">
    <property type="term" value="P:methylation"/>
    <property type="evidence" value="ECO:0007669"/>
    <property type="project" value="UniProtKB-KW"/>
</dbReference>
<dbReference type="GO" id="GO:0005634">
    <property type="term" value="C:nucleus"/>
    <property type="evidence" value="ECO:0007669"/>
    <property type="project" value="TreeGrafter"/>
</dbReference>
<dbReference type="AlphaFoldDB" id="M1UW44"/>
<dbReference type="PANTHER" id="PTHR23068:SF25">
    <property type="entry name" value="DNA (CYTOSINE-5)-METHYLTRANSFERASE DRM2"/>
    <property type="match status" value="1"/>
</dbReference>
<dbReference type="eggNOG" id="ENOG502QR6U">
    <property type="taxonomic scope" value="Eukaryota"/>
</dbReference>
<evidence type="ECO:0000256" key="1">
    <source>
        <dbReference type="ARBA" id="ARBA00011975"/>
    </source>
</evidence>
<dbReference type="KEGG" id="cme:CYME_CMR026C"/>
<dbReference type="PROSITE" id="PS00094">
    <property type="entry name" value="C5_MTASE_1"/>
    <property type="match status" value="1"/>
</dbReference>
<dbReference type="Proteomes" id="UP000007014">
    <property type="component" value="Chromosome 18"/>
</dbReference>
<dbReference type="InterPro" id="IPR001525">
    <property type="entry name" value="C5_MeTfrase"/>
</dbReference>
<gene>
    <name evidence="6" type="ORF">CYME_CMR026C</name>
</gene>
<comment type="similarity">
    <text evidence="5">Belongs to the class I-like SAM-binding methyltransferase superfamily. C5-methyltransferase family.</text>
</comment>
<dbReference type="HOGENOM" id="CLU_367778_0_0_1"/>
<dbReference type="InterPro" id="IPR050390">
    <property type="entry name" value="C5-Methyltransferase"/>
</dbReference>
<dbReference type="SUPFAM" id="SSF53335">
    <property type="entry name" value="S-adenosyl-L-methionine-dependent methyltransferases"/>
    <property type="match status" value="1"/>
</dbReference>
<evidence type="ECO:0000256" key="3">
    <source>
        <dbReference type="ARBA" id="ARBA00022679"/>
    </source>
</evidence>
<sequence>MVEYKPISFWTNQRHHRQRPAMASLWTRAAAPLSRTQHTRVRRTARGCASGAEHQRPVFMATTAEAAAALASDITPEDFAGYECLLCQRRGALVVCSNAERYTCRACVCRACFRRWGWSWERYTSASVDVPFLCPRCLVSEPILSFETGMLEEEEEEASPRASEVSDTPTLREKLSMVQAFYACSRSPLFRSEDTYRNGRRRPGTKFGTTASETLSGVKRSPNRVCVWRRLDAAPVARYTSDGREFFCRLGDGTHSHHPLLWCSACPAAYHAPSCLSAAAAAAAAATSVTTTSLTSDEQEQQNVATTPRTGVDADRQTFWLCPFCRRQRLPWWQNSSESAPGTVLQKRHRHQRVQQRLRQPAALLEALARYCRRTWPPRVFSGPRFVVLSLFDGLASARHALALLQIPPTLIRYYASEIDRDALAVAQSQYPDVLQLGPVEHLAAFDDIPEQIDLLIGGSPCTSLSGLGKRKGLYHGTSALFFEFLRIKRVMKPRFYLFENVASMRCADKRRIHQLLNASRLNEASTSADQRKNSVLVELDAARVTASLRRRLYVANFPLPATDAALPDWNLRLQDVLDRDGSIAESAKAFCITTNNMQGRPGDSRFNVIAMPEQGVRRGVRIHEAEKCLGFPAGYTAVLAKRSEGAMPRRWRLLGNAFAPPLIALLLRPLLEHSVIGAYLERAAVLPHLEAACREQLRGDRPEANTLVLVKVMLQRPSHAQLTGDDEGTVSCESRMRSVAGAQRTNSDTCLVRGSTR</sequence>
<dbReference type="Pfam" id="PF00145">
    <property type="entry name" value="DNA_methylase"/>
    <property type="match status" value="1"/>
</dbReference>
<evidence type="ECO:0000256" key="4">
    <source>
        <dbReference type="ARBA" id="ARBA00022691"/>
    </source>
</evidence>
<dbReference type="PANTHER" id="PTHR23068">
    <property type="entry name" value="DNA CYTOSINE-5- -METHYLTRANSFERASE 3-RELATED"/>
    <property type="match status" value="1"/>
</dbReference>
<evidence type="ECO:0000313" key="7">
    <source>
        <dbReference type="Proteomes" id="UP000007014"/>
    </source>
</evidence>
<reference evidence="6 7" key="1">
    <citation type="journal article" date="2004" name="Nature">
        <title>Genome sequence of the ultrasmall unicellular red alga Cyanidioschyzon merolae 10D.</title>
        <authorList>
            <person name="Matsuzaki M."/>
            <person name="Misumi O."/>
            <person name="Shin-i T."/>
            <person name="Maruyama S."/>
            <person name="Takahara M."/>
            <person name="Miyagishima S."/>
            <person name="Mori T."/>
            <person name="Nishida K."/>
            <person name="Yagisawa F."/>
            <person name="Nishida K."/>
            <person name="Yoshida Y."/>
            <person name="Nishimura Y."/>
            <person name="Nakao S."/>
            <person name="Kobayashi T."/>
            <person name="Momoyama Y."/>
            <person name="Higashiyama T."/>
            <person name="Minoda A."/>
            <person name="Sano M."/>
            <person name="Nomoto H."/>
            <person name="Oishi K."/>
            <person name="Hayashi H."/>
            <person name="Ohta F."/>
            <person name="Nishizaka S."/>
            <person name="Haga S."/>
            <person name="Miura S."/>
            <person name="Morishita T."/>
            <person name="Kabeya Y."/>
            <person name="Terasawa K."/>
            <person name="Suzuki Y."/>
            <person name="Ishii Y."/>
            <person name="Asakawa S."/>
            <person name="Takano H."/>
            <person name="Ohta N."/>
            <person name="Kuroiwa H."/>
            <person name="Tanaka K."/>
            <person name="Shimizu N."/>
            <person name="Sugano S."/>
            <person name="Sato N."/>
            <person name="Nozaki H."/>
            <person name="Ogasawara N."/>
            <person name="Kohara Y."/>
            <person name="Kuroiwa T."/>
        </authorList>
    </citation>
    <scope>NUCLEOTIDE SEQUENCE [LARGE SCALE GENOMIC DNA]</scope>
    <source>
        <strain evidence="6 7">10D</strain>
    </source>
</reference>
<dbReference type="Gramene" id="CMR026CT">
    <property type="protein sequence ID" value="CMR026CT"/>
    <property type="gene ID" value="CMR026C"/>
</dbReference>
<organism evidence="6 7">
    <name type="scientific">Cyanidioschyzon merolae (strain NIES-3377 / 10D)</name>
    <name type="common">Unicellular red alga</name>
    <dbReference type="NCBI Taxonomy" id="280699"/>
    <lineage>
        <taxon>Eukaryota</taxon>
        <taxon>Rhodophyta</taxon>
        <taxon>Bangiophyceae</taxon>
        <taxon>Cyanidiales</taxon>
        <taxon>Cyanidiaceae</taxon>
        <taxon>Cyanidioschyzon</taxon>
    </lineage>
</organism>
<evidence type="ECO:0000313" key="6">
    <source>
        <dbReference type="EMBL" id="BAM82311.1"/>
    </source>
</evidence>
<dbReference type="EC" id="2.1.1.37" evidence="1"/>
<dbReference type="InterPro" id="IPR018117">
    <property type="entry name" value="C5_DNA_meth_AS"/>
</dbReference>
<keyword evidence="2 5" id="KW-0489">Methyltransferase</keyword>
<proteinExistence type="inferred from homology"/>
<dbReference type="Gene3D" id="3.40.50.150">
    <property type="entry name" value="Vaccinia Virus protein VP39"/>
    <property type="match status" value="1"/>
</dbReference>
<protein>
    <recommendedName>
        <fullName evidence="1">DNA (cytosine-5-)-methyltransferase</fullName>
        <ecNumber evidence="1">2.1.1.37</ecNumber>
    </recommendedName>
</protein>
<dbReference type="GeneID" id="16996970"/>
<keyword evidence="4 5" id="KW-0949">S-adenosyl-L-methionine</keyword>
<dbReference type="GO" id="GO:0003886">
    <property type="term" value="F:DNA (cytosine-5-)-methyltransferase activity"/>
    <property type="evidence" value="ECO:0007669"/>
    <property type="project" value="UniProtKB-EC"/>
</dbReference>
<dbReference type="PROSITE" id="PS51679">
    <property type="entry name" value="SAM_MT_C5"/>
    <property type="match status" value="1"/>
</dbReference>
<accession>M1UW44</accession>
<dbReference type="InterPro" id="IPR029063">
    <property type="entry name" value="SAM-dependent_MTases_sf"/>
</dbReference>
<evidence type="ECO:0000256" key="2">
    <source>
        <dbReference type="ARBA" id="ARBA00022603"/>
    </source>
</evidence>
<feature type="active site" evidence="5">
    <location>
        <position position="462"/>
    </location>
</feature>
<dbReference type="RefSeq" id="XP_005538347.1">
    <property type="nucleotide sequence ID" value="XM_005538290.1"/>
</dbReference>
<keyword evidence="7" id="KW-1185">Reference proteome</keyword>
<name>M1UW44_CYAM1</name>